<sequence length="79" mass="8954">MCYSLSHEGLSLSQEDLSHSYAPVGEKQMEEVGEGLTICYSLTVTKVFVVKVFVITVPYWRETSGRSWRGFSDLLQFLS</sequence>
<keyword evidence="2" id="KW-1185">Reference proteome</keyword>
<evidence type="ECO:0000313" key="1">
    <source>
        <dbReference type="EMBL" id="CAI9581255.1"/>
    </source>
</evidence>
<dbReference type="EMBL" id="CATNWA010015253">
    <property type="protein sequence ID" value="CAI9581255.1"/>
    <property type="molecule type" value="Genomic_DNA"/>
</dbReference>
<gene>
    <name evidence="1" type="ORF">SPARVUS_LOCUS9458177</name>
</gene>
<name>A0ABN9E8N3_9NEOB</name>
<accession>A0ABN9E8N3</accession>
<organism evidence="1 2">
    <name type="scientific">Staurois parvus</name>
    <dbReference type="NCBI Taxonomy" id="386267"/>
    <lineage>
        <taxon>Eukaryota</taxon>
        <taxon>Metazoa</taxon>
        <taxon>Chordata</taxon>
        <taxon>Craniata</taxon>
        <taxon>Vertebrata</taxon>
        <taxon>Euteleostomi</taxon>
        <taxon>Amphibia</taxon>
        <taxon>Batrachia</taxon>
        <taxon>Anura</taxon>
        <taxon>Neobatrachia</taxon>
        <taxon>Ranoidea</taxon>
        <taxon>Ranidae</taxon>
        <taxon>Staurois</taxon>
    </lineage>
</organism>
<evidence type="ECO:0000313" key="2">
    <source>
        <dbReference type="Proteomes" id="UP001162483"/>
    </source>
</evidence>
<proteinExistence type="predicted"/>
<reference evidence="1" key="1">
    <citation type="submission" date="2023-05" db="EMBL/GenBank/DDBJ databases">
        <authorList>
            <person name="Stuckert A."/>
        </authorList>
    </citation>
    <scope>NUCLEOTIDE SEQUENCE</scope>
</reference>
<protein>
    <submittedName>
        <fullName evidence="1">Uncharacterized protein</fullName>
    </submittedName>
</protein>
<dbReference type="Proteomes" id="UP001162483">
    <property type="component" value="Unassembled WGS sequence"/>
</dbReference>
<comment type="caution">
    <text evidence="1">The sequence shown here is derived from an EMBL/GenBank/DDBJ whole genome shotgun (WGS) entry which is preliminary data.</text>
</comment>